<feature type="transmembrane region" description="Helical" evidence="1">
    <location>
        <begin position="84"/>
        <end position="104"/>
    </location>
</feature>
<reference evidence="2 3" key="1">
    <citation type="submission" date="2024-09" db="EMBL/GenBank/DDBJ databases">
        <authorList>
            <person name="Sun Q."/>
            <person name="Mori K."/>
        </authorList>
    </citation>
    <scope>NUCLEOTIDE SEQUENCE [LARGE SCALE GENOMIC DNA]</scope>
    <source>
        <strain evidence="2 3">KCTC 23076</strain>
    </source>
</reference>
<sequence>MSRISSGISSLFVGAALAAFFAWCWAYIAAYSPLPSLVLGSGLRGAGFSAAITAADFLVSVGLCVPGAWLLMRLGREQTRTNTLLAVAAFAAVAALTMGLPVFSHGALVVAQYALQLAALPAAVLLLAGSHRSAPNNSSKPTPLRGAA</sequence>
<keyword evidence="1" id="KW-0472">Membrane</keyword>
<protein>
    <submittedName>
        <fullName evidence="2">Uncharacterized protein</fullName>
    </submittedName>
</protein>
<comment type="caution">
    <text evidence="2">The sequence shown here is derived from an EMBL/GenBank/DDBJ whole genome shotgun (WGS) entry which is preliminary data.</text>
</comment>
<evidence type="ECO:0000256" key="1">
    <source>
        <dbReference type="SAM" id="Phobius"/>
    </source>
</evidence>
<dbReference type="Proteomes" id="UP001589896">
    <property type="component" value="Unassembled WGS sequence"/>
</dbReference>
<gene>
    <name evidence="2" type="ORF">ACFFGH_34480</name>
</gene>
<organism evidence="2 3">
    <name type="scientific">Lysobacter korlensis</name>
    <dbReference type="NCBI Taxonomy" id="553636"/>
    <lineage>
        <taxon>Bacteria</taxon>
        <taxon>Pseudomonadati</taxon>
        <taxon>Pseudomonadota</taxon>
        <taxon>Gammaproteobacteria</taxon>
        <taxon>Lysobacterales</taxon>
        <taxon>Lysobacteraceae</taxon>
        <taxon>Lysobacter</taxon>
    </lineage>
</organism>
<keyword evidence="1" id="KW-1133">Transmembrane helix</keyword>
<keyword evidence="3" id="KW-1185">Reference proteome</keyword>
<evidence type="ECO:0000313" key="2">
    <source>
        <dbReference type="EMBL" id="MFC0682964.1"/>
    </source>
</evidence>
<proteinExistence type="predicted"/>
<accession>A0ABV6S158</accession>
<keyword evidence="1" id="KW-0812">Transmembrane</keyword>
<evidence type="ECO:0000313" key="3">
    <source>
        <dbReference type="Proteomes" id="UP001589896"/>
    </source>
</evidence>
<dbReference type="RefSeq" id="WP_386677496.1">
    <property type="nucleotide sequence ID" value="NZ_JBHLTG010000065.1"/>
</dbReference>
<dbReference type="EMBL" id="JBHLTG010000065">
    <property type="protein sequence ID" value="MFC0682964.1"/>
    <property type="molecule type" value="Genomic_DNA"/>
</dbReference>
<name>A0ABV6S158_9GAMM</name>
<feature type="transmembrane region" description="Helical" evidence="1">
    <location>
        <begin position="50"/>
        <end position="72"/>
    </location>
</feature>
<feature type="transmembrane region" description="Helical" evidence="1">
    <location>
        <begin position="110"/>
        <end position="130"/>
    </location>
</feature>